<dbReference type="Proteomes" id="UP000255505">
    <property type="component" value="Plasmid III"/>
</dbReference>
<evidence type="ECO:0000313" key="3">
    <source>
        <dbReference type="Proteomes" id="UP000255505"/>
    </source>
</evidence>
<name>A0A375I7G9_9BURK</name>
<gene>
    <name evidence="2" type="ORF">CT19425_P20010</name>
    <name evidence="1" type="ORF">CT19425_U600081</name>
</gene>
<reference evidence="1 3" key="1">
    <citation type="submission" date="2018-01" db="EMBL/GenBank/DDBJ databases">
        <authorList>
            <person name="Gaut B.S."/>
            <person name="Morton B.R."/>
            <person name="Clegg M.T."/>
            <person name="Duvall M.R."/>
        </authorList>
    </citation>
    <scope>NUCLEOTIDE SEQUENCE [LARGE SCALE GENOMIC DNA]</scope>
    <source>
        <strain evidence="1">Cupriavidus taiwanensis LMG 19425</strain>
        <plasmid evidence="3">Plasmid iii</plasmid>
    </source>
</reference>
<accession>A0A375I7G9</accession>
<protein>
    <submittedName>
        <fullName evidence="1">Uncharacterized protein</fullName>
    </submittedName>
</protein>
<evidence type="ECO:0000313" key="2">
    <source>
        <dbReference type="EMBL" id="SPK77038.1"/>
    </source>
</evidence>
<geneLocation type="plasmid" evidence="2">
    <name>III</name>
</geneLocation>
<sequence length="138" mass="14928">MQANDKIHDPLSSDAFCAKPCRSAARAAGGSKRAMGRGGQWRTLGILANNRCISRIVQAALKPCGYMPQLAICGAMAATAKGLEPWLICVNLQLARQPRLPLNLSYDGLRSWLATAFWYTWTVAGKRLSGLRSPGGLR</sequence>
<dbReference type="Proteomes" id="UP000255505">
    <property type="component" value="Unassembled WGS sequence"/>
</dbReference>
<dbReference type="EMBL" id="LT991978">
    <property type="protein sequence ID" value="SPK77038.1"/>
    <property type="molecule type" value="Genomic_DNA"/>
</dbReference>
<keyword evidence="2" id="KW-0614">Plasmid</keyword>
<evidence type="ECO:0000313" key="1">
    <source>
        <dbReference type="EMBL" id="SPK70587.1"/>
    </source>
</evidence>
<dbReference type="EMBL" id="OOEF01000057">
    <property type="protein sequence ID" value="SPK70587.1"/>
    <property type="molecule type" value="Genomic_DNA"/>
</dbReference>
<organism evidence="1 3">
    <name type="scientific">Cupriavidus taiwanensis</name>
    <dbReference type="NCBI Taxonomy" id="164546"/>
    <lineage>
        <taxon>Bacteria</taxon>
        <taxon>Pseudomonadati</taxon>
        <taxon>Pseudomonadota</taxon>
        <taxon>Betaproteobacteria</taxon>
        <taxon>Burkholderiales</taxon>
        <taxon>Burkholderiaceae</taxon>
        <taxon>Cupriavidus</taxon>
    </lineage>
</organism>
<dbReference type="AlphaFoldDB" id="A0A375I7G9"/>
<proteinExistence type="predicted"/>